<comment type="caution">
    <text evidence="2">The sequence shown here is derived from an EMBL/GenBank/DDBJ whole genome shotgun (WGS) entry which is preliminary data.</text>
</comment>
<dbReference type="Pfam" id="PF00582">
    <property type="entry name" value="Usp"/>
    <property type="match status" value="1"/>
</dbReference>
<accession>A0A941EKT8</accession>
<dbReference type="Proteomes" id="UP000675781">
    <property type="component" value="Unassembled WGS sequence"/>
</dbReference>
<dbReference type="InterPro" id="IPR006016">
    <property type="entry name" value="UspA"/>
</dbReference>
<name>A0A941EKT8_9ACTN</name>
<keyword evidence="3" id="KW-1185">Reference proteome</keyword>
<dbReference type="RefSeq" id="WP_212527522.1">
    <property type="nucleotide sequence ID" value="NZ_JAGSOG010000020.1"/>
</dbReference>
<feature type="domain" description="UspA" evidence="1">
    <location>
        <begin position="2"/>
        <end position="57"/>
    </location>
</feature>
<organism evidence="2 3">
    <name type="scientific">Actinospica durhamensis</name>
    <dbReference type="NCBI Taxonomy" id="1508375"/>
    <lineage>
        <taxon>Bacteria</taxon>
        <taxon>Bacillati</taxon>
        <taxon>Actinomycetota</taxon>
        <taxon>Actinomycetes</taxon>
        <taxon>Catenulisporales</taxon>
        <taxon>Actinospicaceae</taxon>
        <taxon>Actinospica</taxon>
    </lineage>
</organism>
<proteinExistence type="predicted"/>
<evidence type="ECO:0000313" key="2">
    <source>
        <dbReference type="EMBL" id="MBR7833001.1"/>
    </source>
</evidence>
<gene>
    <name evidence="2" type="ORF">KDL01_06990</name>
</gene>
<evidence type="ECO:0000259" key="1">
    <source>
        <dbReference type="Pfam" id="PF00582"/>
    </source>
</evidence>
<evidence type="ECO:0000313" key="3">
    <source>
        <dbReference type="Proteomes" id="UP000675781"/>
    </source>
</evidence>
<protein>
    <submittedName>
        <fullName evidence="2">Universal stress protein</fullName>
    </submittedName>
</protein>
<dbReference type="AlphaFoldDB" id="A0A941EKT8"/>
<reference evidence="2" key="1">
    <citation type="submission" date="2021-04" db="EMBL/GenBank/DDBJ databases">
        <title>Genome based classification of Actinospica acidithermotolerans sp. nov., an actinobacterium isolated from an Indonesian hot spring.</title>
        <authorList>
            <person name="Kusuma A.B."/>
            <person name="Putra K.E."/>
            <person name="Nafisah S."/>
            <person name="Loh J."/>
            <person name="Nouioui I."/>
            <person name="Goodfellow M."/>
        </authorList>
    </citation>
    <scope>NUCLEOTIDE SEQUENCE</scope>
    <source>
        <strain evidence="2">CSCA 57</strain>
    </source>
</reference>
<dbReference type="EMBL" id="JAGSOG010000020">
    <property type="protein sequence ID" value="MBR7833001.1"/>
    <property type="molecule type" value="Genomic_DNA"/>
</dbReference>
<sequence>MIVGVDGSAESLEALRYALGQARRLEVALMPVLAWELPGGQIAARRVPSAQYAELLREFAETAL</sequence>
<dbReference type="InterPro" id="IPR014729">
    <property type="entry name" value="Rossmann-like_a/b/a_fold"/>
</dbReference>
<dbReference type="SUPFAM" id="SSF52402">
    <property type="entry name" value="Adenine nucleotide alpha hydrolases-like"/>
    <property type="match status" value="1"/>
</dbReference>
<dbReference type="Gene3D" id="3.40.50.620">
    <property type="entry name" value="HUPs"/>
    <property type="match status" value="1"/>
</dbReference>